<evidence type="ECO:0000313" key="2">
    <source>
        <dbReference type="Proteomes" id="UP001497416"/>
    </source>
</evidence>
<dbReference type="SUPFAM" id="SSF52777">
    <property type="entry name" value="CoA-dependent acyltransferases"/>
    <property type="match status" value="1"/>
</dbReference>
<reference evidence="1 2" key="1">
    <citation type="submission" date="2024-05" db="EMBL/GenBank/DDBJ databases">
        <authorList>
            <person name="Duchaud E."/>
        </authorList>
    </citation>
    <scope>NUCLEOTIDE SEQUENCE [LARGE SCALE GENOMIC DNA]</scope>
    <source>
        <strain evidence="1">Ena-SAMPLE-TAB-13-05-2024-13:56:06:370-140302</strain>
    </source>
</reference>
<dbReference type="EC" id="2.3.1.28" evidence="1"/>
<keyword evidence="1" id="KW-0808">Transferase</keyword>
<dbReference type="InterPro" id="IPR023213">
    <property type="entry name" value="CAT-like_dom_sf"/>
</dbReference>
<organism evidence="1 2">
    <name type="scientific">Tenacibaculum platacis</name>
    <dbReference type="NCBI Taxonomy" id="3137852"/>
    <lineage>
        <taxon>Bacteria</taxon>
        <taxon>Pseudomonadati</taxon>
        <taxon>Bacteroidota</taxon>
        <taxon>Flavobacteriia</taxon>
        <taxon>Flavobacteriales</taxon>
        <taxon>Flavobacteriaceae</taxon>
        <taxon>Tenacibaculum</taxon>
    </lineage>
</organism>
<name>A0ABP1ERF3_9FLAO</name>
<dbReference type="RefSeq" id="WP_348713914.1">
    <property type="nucleotide sequence ID" value="NZ_CAXIXY010000009.1"/>
</dbReference>
<dbReference type="Proteomes" id="UP001497416">
    <property type="component" value="Unassembled WGS sequence"/>
</dbReference>
<accession>A0ABP1ERF3</accession>
<dbReference type="InterPro" id="IPR001707">
    <property type="entry name" value="Cmp_AcTrfase"/>
</dbReference>
<dbReference type="PANTHER" id="PTHR38474:SF1">
    <property type="entry name" value="SLR0299 PROTEIN"/>
    <property type="match status" value="1"/>
</dbReference>
<proteinExistence type="predicted"/>
<gene>
    <name evidence="1" type="ORF">T190607A01A_70026</name>
</gene>
<keyword evidence="1" id="KW-0012">Acyltransferase</keyword>
<dbReference type="Gene3D" id="3.30.559.10">
    <property type="entry name" value="Chloramphenicol acetyltransferase-like domain"/>
    <property type="match status" value="1"/>
</dbReference>
<protein>
    <submittedName>
        <fullName evidence="1">Chloramphenicol O-acetyltransferase type A</fullName>
        <ecNumber evidence="1">2.3.1.28</ecNumber>
    </submittedName>
</protein>
<dbReference type="GO" id="GO:0008811">
    <property type="term" value="F:chloramphenicol O-acetyltransferase activity"/>
    <property type="evidence" value="ECO:0007669"/>
    <property type="project" value="UniProtKB-EC"/>
</dbReference>
<dbReference type="Pfam" id="PF00302">
    <property type="entry name" value="CAT"/>
    <property type="match status" value="1"/>
</dbReference>
<dbReference type="EMBL" id="CAXIXY010000009">
    <property type="protein sequence ID" value="CAL2094406.1"/>
    <property type="molecule type" value="Genomic_DNA"/>
</dbReference>
<dbReference type="PIRSF" id="PIRSF000440">
    <property type="entry name" value="CAT"/>
    <property type="match status" value="1"/>
</dbReference>
<sequence length="209" mass="24225">MKKYLDIDSWNRKELYEHFRTLADPTFAITANVDVTKAYEFASNRKESFFAVYLHACLKALNSVENFKYRIEDNKITIYDTIHASATILREDKTFGFSFIDYSEDLESFNTSFELEKERILSSRNLFPPKYSLGCIHCSAIPWIHFSGHKEPVSGDKDNSVPQLAFGKIKKEENQIVMPVAINVNHALVDGYHIGQFFENFQNELDKMN</sequence>
<dbReference type="SMART" id="SM01059">
    <property type="entry name" value="CAT"/>
    <property type="match status" value="1"/>
</dbReference>
<keyword evidence="2" id="KW-1185">Reference proteome</keyword>
<comment type="caution">
    <text evidence="1">The sequence shown here is derived from an EMBL/GenBank/DDBJ whole genome shotgun (WGS) entry which is preliminary data.</text>
</comment>
<dbReference type="PANTHER" id="PTHR38474">
    <property type="entry name" value="SLR0299 PROTEIN"/>
    <property type="match status" value="1"/>
</dbReference>
<evidence type="ECO:0000313" key="1">
    <source>
        <dbReference type="EMBL" id="CAL2094406.1"/>
    </source>
</evidence>